<keyword evidence="2" id="KW-0813">Transport</keyword>
<evidence type="ECO:0000259" key="10">
    <source>
        <dbReference type="PROSITE" id="PS50893"/>
    </source>
</evidence>
<dbReference type="SMART" id="SM00382">
    <property type="entry name" value="AAA"/>
    <property type="match status" value="1"/>
</dbReference>
<sequence>MWNLFIRAKINKKKLLLLLVFISLQVLGTLYLPTLTANILNEGVLQADLDKVYEIGKSMLLVAVGTGAAAILSTYLSADVSAKFSRNIRNMLFKKTQLLSIQDFKQFKTSLLITRATNDVEQVQAMLSMFFEMLLPMPFVVIIGMILAYLREPQMAMIIFITMFIFFVIAALLINKVMPMFDQVQSGLDQINERVGQFFSGIRVIRAFNRTKLEQQQMNESFHRFAKLNIRINRWFALMMPLILLILNVATVAIVWFGAERINAGDMQIGDITAVMEYAMNILFYSVMALYSFVMMPRAITCAKRIREVLNYSPEIEDGKETMNVRTEKAKLEFNNVSFCYSDAENPVLHNVSFTCEAGSTTAIIGGTGTGKSTIAKLIPRLIDTQGGEVLLNGYALADVPQRELRKQIGFVPQKAYLFSGTIAENLRHGNKSATEEEINHALSIAQATPFISSLPHGIKTTVSQGGTNFSGGQKQRLAIAKMLMKKPQVYVFDDSFSALDFKTDAALRKALKEETKEAIVIYVAQRISTIKDADQIIVLDEGKVVGKGTHHELLRSCPHYLDIARSQLSEEELV</sequence>
<evidence type="ECO:0000259" key="11">
    <source>
        <dbReference type="PROSITE" id="PS50929"/>
    </source>
</evidence>
<keyword evidence="7 9" id="KW-1133">Transmembrane helix</keyword>
<dbReference type="InterPro" id="IPR027417">
    <property type="entry name" value="P-loop_NTPase"/>
</dbReference>
<feature type="transmembrane region" description="Helical" evidence="9">
    <location>
        <begin position="156"/>
        <end position="174"/>
    </location>
</feature>
<evidence type="ECO:0000256" key="5">
    <source>
        <dbReference type="ARBA" id="ARBA00022741"/>
    </source>
</evidence>
<dbReference type="EMBL" id="JARQDZ010000001">
    <property type="protein sequence ID" value="MDT2981078.1"/>
    <property type="molecule type" value="Genomic_DNA"/>
</dbReference>
<gene>
    <name evidence="12" type="ORF">P7I34_00290</name>
</gene>
<protein>
    <submittedName>
        <fullName evidence="12">ABC transporter ATP-binding protein</fullName>
    </submittedName>
</protein>
<dbReference type="GO" id="GO:0005886">
    <property type="term" value="C:plasma membrane"/>
    <property type="evidence" value="ECO:0007669"/>
    <property type="project" value="UniProtKB-SubCell"/>
</dbReference>
<reference evidence="12 13" key="1">
    <citation type="submission" date="2023-03" db="EMBL/GenBank/DDBJ databases">
        <authorList>
            <person name="Shen W."/>
            <person name="Cai J."/>
        </authorList>
    </citation>
    <scope>NUCLEOTIDE SEQUENCE [LARGE SCALE GENOMIC DNA]</scope>
    <source>
        <strain evidence="12 13">B516</strain>
    </source>
</reference>
<feature type="domain" description="ABC transporter" evidence="10">
    <location>
        <begin position="332"/>
        <end position="567"/>
    </location>
</feature>
<proteinExistence type="predicted"/>
<dbReference type="InterPro" id="IPR011527">
    <property type="entry name" value="ABC1_TM_dom"/>
</dbReference>
<evidence type="ECO:0000256" key="1">
    <source>
        <dbReference type="ARBA" id="ARBA00004651"/>
    </source>
</evidence>
<name>A0ABD5FHG0_ENTCA</name>
<feature type="transmembrane region" description="Helical" evidence="9">
    <location>
        <begin position="130"/>
        <end position="150"/>
    </location>
</feature>
<keyword evidence="8 9" id="KW-0472">Membrane</keyword>
<keyword evidence="6 12" id="KW-0067">ATP-binding</keyword>
<dbReference type="FunFam" id="3.40.50.300:FF:000854">
    <property type="entry name" value="Multidrug ABC transporter ATP-binding protein"/>
    <property type="match status" value="1"/>
</dbReference>
<evidence type="ECO:0000256" key="7">
    <source>
        <dbReference type="ARBA" id="ARBA00022989"/>
    </source>
</evidence>
<dbReference type="InterPro" id="IPR039421">
    <property type="entry name" value="Type_1_exporter"/>
</dbReference>
<evidence type="ECO:0000313" key="13">
    <source>
        <dbReference type="Proteomes" id="UP001253851"/>
    </source>
</evidence>
<dbReference type="GO" id="GO:0005524">
    <property type="term" value="F:ATP binding"/>
    <property type="evidence" value="ECO:0007669"/>
    <property type="project" value="UniProtKB-KW"/>
</dbReference>
<feature type="domain" description="ABC transmembrane type-1" evidence="11">
    <location>
        <begin position="16"/>
        <end position="298"/>
    </location>
</feature>
<evidence type="ECO:0000256" key="9">
    <source>
        <dbReference type="SAM" id="Phobius"/>
    </source>
</evidence>
<organism evidence="12 13">
    <name type="scientific">Enterococcus casseliflavus</name>
    <name type="common">Enterococcus flavescens</name>
    <dbReference type="NCBI Taxonomy" id="37734"/>
    <lineage>
        <taxon>Bacteria</taxon>
        <taxon>Bacillati</taxon>
        <taxon>Bacillota</taxon>
        <taxon>Bacilli</taxon>
        <taxon>Lactobacillales</taxon>
        <taxon>Enterococcaceae</taxon>
        <taxon>Enterococcus</taxon>
    </lineage>
</organism>
<dbReference type="Gene3D" id="3.40.50.300">
    <property type="entry name" value="P-loop containing nucleotide triphosphate hydrolases"/>
    <property type="match status" value="1"/>
</dbReference>
<dbReference type="SUPFAM" id="SSF52540">
    <property type="entry name" value="P-loop containing nucleoside triphosphate hydrolases"/>
    <property type="match status" value="1"/>
</dbReference>
<accession>A0ABD5FHG0</accession>
<dbReference type="InterPro" id="IPR003439">
    <property type="entry name" value="ABC_transporter-like_ATP-bd"/>
</dbReference>
<dbReference type="Gene3D" id="1.20.1560.10">
    <property type="entry name" value="ABC transporter type 1, transmembrane domain"/>
    <property type="match status" value="1"/>
</dbReference>
<dbReference type="Proteomes" id="UP001253851">
    <property type="component" value="Unassembled WGS sequence"/>
</dbReference>
<dbReference type="PANTHER" id="PTHR43394:SF1">
    <property type="entry name" value="ATP-BINDING CASSETTE SUB-FAMILY B MEMBER 10, MITOCHONDRIAL"/>
    <property type="match status" value="1"/>
</dbReference>
<dbReference type="InterPro" id="IPR017871">
    <property type="entry name" value="ABC_transporter-like_CS"/>
</dbReference>
<dbReference type="PROSITE" id="PS50929">
    <property type="entry name" value="ABC_TM1F"/>
    <property type="match status" value="1"/>
</dbReference>
<comment type="subcellular location">
    <subcellularLocation>
        <location evidence="1">Cell membrane</location>
        <topology evidence="1">Multi-pass membrane protein</topology>
    </subcellularLocation>
</comment>
<comment type="caution">
    <text evidence="12">The sequence shown here is derived from an EMBL/GenBank/DDBJ whole genome shotgun (WGS) entry which is preliminary data.</text>
</comment>
<dbReference type="Pfam" id="PF00005">
    <property type="entry name" value="ABC_tran"/>
    <property type="match status" value="1"/>
</dbReference>
<dbReference type="SUPFAM" id="SSF90123">
    <property type="entry name" value="ABC transporter transmembrane region"/>
    <property type="match status" value="1"/>
</dbReference>
<feature type="transmembrane region" description="Helical" evidence="9">
    <location>
        <begin position="59"/>
        <end position="78"/>
    </location>
</feature>
<dbReference type="PROSITE" id="PS00211">
    <property type="entry name" value="ABC_TRANSPORTER_1"/>
    <property type="match status" value="1"/>
</dbReference>
<evidence type="ECO:0000313" key="12">
    <source>
        <dbReference type="EMBL" id="MDT2981078.1"/>
    </source>
</evidence>
<keyword evidence="4 9" id="KW-0812">Transmembrane</keyword>
<keyword evidence="5" id="KW-0547">Nucleotide-binding</keyword>
<dbReference type="PANTHER" id="PTHR43394">
    <property type="entry name" value="ATP-DEPENDENT PERMEASE MDL1, MITOCHONDRIAL"/>
    <property type="match status" value="1"/>
</dbReference>
<evidence type="ECO:0000256" key="3">
    <source>
        <dbReference type="ARBA" id="ARBA00022475"/>
    </source>
</evidence>
<feature type="transmembrane region" description="Helical" evidence="9">
    <location>
        <begin position="235"/>
        <end position="258"/>
    </location>
</feature>
<dbReference type="Pfam" id="PF00664">
    <property type="entry name" value="ABC_membrane"/>
    <property type="match status" value="1"/>
</dbReference>
<evidence type="ECO:0000256" key="2">
    <source>
        <dbReference type="ARBA" id="ARBA00022448"/>
    </source>
</evidence>
<dbReference type="InterPro" id="IPR036640">
    <property type="entry name" value="ABC1_TM_sf"/>
</dbReference>
<dbReference type="AlphaFoldDB" id="A0ABD5FHG0"/>
<keyword evidence="3" id="KW-1003">Cell membrane</keyword>
<evidence type="ECO:0000256" key="8">
    <source>
        <dbReference type="ARBA" id="ARBA00023136"/>
    </source>
</evidence>
<dbReference type="InterPro" id="IPR003593">
    <property type="entry name" value="AAA+_ATPase"/>
</dbReference>
<feature type="transmembrane region" description="Helical" evidence="9">
    <location>
        <begin position="278"/>
        <end position="297"/>
    </location>
</feature>
<dbReference type="CDD" id="cd18548">
    <property type="entry name" value="ABC_6TM_Tm287_like"/>
    <property type="match status" value="1"/>
</dbReference>
<evidence type="ECO:0000256" key="6">
    <source>
        <dbReference type="ARBA" id="ARBA00022840"/>
    </source>
</evidence>
<evidence type="ECO:0000256" key="4">
    <source>
        <dbReference type="ARBA" id="ARBA00022692"/>
    </source>
</evidence>
<dbReference type="RefSeq" id="WP_311956645.1">
    <property type="nucleotide sequence ID" value="NZ_JARQDZ010000001.1"/>
</dbReference>
<dbReference type="PROSITE" id="PS50893">
    <property type="entry name" value="ABC_TRANSPORTER_2"/>
    <property type="match status" value="1"/>
</dbReference>